<feature type="transmembrane region" description="Helical" evidence="4">
    <location>
        <begin position="235"/>
        <end position="257"/>
    </location>
</feature>
<feature type="transmembrane region" description="Helical" evidence="4">
    <location>
        <begin position="137"/>
        <end position="156"/>
    </location>
</feature>
<feature type="transmembrane region" description="Helical" evidence="4">
    <location>
        <begin position="38"/>
        <end position="60"/>
    </location>
</feature>
<evidence type="ECO:0000256" key="2">
    <source>
        <dbReference type="ARBA" id="ARBA00023125"/>
    </source>
</evidence>
<evidence type="ECO:0000256" key="4">
    <source>
        <dbReference type="SAM" id="Phobius"/>
    </source>
</evidence>
<dbReference type="SUPFAM" id="SSF46894">
    <property type="entry name" value="C-terminal effector domain of the bipartite response regulators"/>
    <property type="match status" value="1"/>
</dbReference>
<dbReference type="RefSeq" id="WP_279611950.1">
    <property type="nucleotide sequence ID" value="NZ_AP025564.1"/>
</dbReference>
<keyword evidence="3" id="KW-0804">Transcription</keyword>
<evidence type="ECO:0000313" key="6">
    <source>
        <dbReference type="EMBL" id="BDE95067.1"/>
    </source>
</evidence>
<proteinExistence type="predicted"/>
<feature type="transmembrane region" description="Helical" evidence="4">
    <location>
        <begin position="356"/>
        <end position="374"/>
    </location>
</feature>
<dbReference type="Proteomes" id="UP001320544">
    <property type="component" value="Chromosome"/>
</dbReference>
<dbReference type="Gene3D" id="1.10.10.10">
    <property type="entry name" value="Winged helix-like DNA-binding domain superfamily/Winged helix DNA-binding domain"/>
    <property type="match status" value="1"/>
</dbReference>
<dbReference type="Pfam" id="PF00196">
    <property type="entry name" value="GerE"/>
    <property type="match status" value="1"/>
</dbReference>
<dbReference type="SMART" id="SM00421">
    <property type="entry name" value="HTH_LUXR"/>
    <property type="match status" value="1"/>
</dbReference>
<feature type="domain" description="HTH luxR-type" evidence="5">
    <location>
        <begin position="406"/>
        <end position="471"/>
    </location>
</feature>
<keyword evidence="1" id="KW-0805">Transcription regulation</keyword>
<feature type="transmembrane region" description="Helical" evidence="4">
    <location>
        <begin position="106"/>
        <end position="125"/>
    </location>
</feature>
<reference evidence="6 7" key="1">
    <citation type="submission" date="2022-01" db="EMBL/GenBank/DDBJ databases">
        <title>Novel bile acid biosynthetic pathways are enriched in the microbiome of centenarians.</title>
        <authorList>
            <person name="Sato Y."/>
            <person name="Atarashi K."/>
            <person name="Plichta R.D."/>
            <person name="Arai Y."/>
            <person name="Sasajima S."/>
            <person name="Kearney M.S."/>
            <person name="Suda W."/>
            <person name="Takeshita K."/>
            <person name="Sasaki T."/>
            <person name="Okamoto S."/>
            <person name="Skelly N.A."/>
            <person name="Okamura Y."/>
            <person name="Vlamakis H."/>
            <person name="Li Y."/>
            <person name="Tanoue T."/>
            <person name="Takei H."/>
            <person name="Nittono H."/>
            <person name="Narushima S."/>
            <person name="Irie J."/>
            <person name="Itoh H."/>
            <person name="Moriya K."/>
            <person name="Sugiura Y."/>
            <person name="Suematsu M."/>
            <person name="Moritoki N."/>
            <person name="Shibata S."/>
            <person name="Littman R.D."/>
            <person name="Fischbach A.M."/>
            <person name="Uwamino Y."/>
            <person name="Inoue T."/>
            <person name="Honda A."/>
            <person name="Hattori M."/>
            <person name="Murai T."/>
            <person name="Xavier J.R."/>
            <person name="Hirose N."/>
            <person name="Honda K."/>
        </authorList>
    </citation>
    <scope>NUCLEOTIDE SEQUENCE [LARGE SCALE GENOMIC DNA]</scope>
    <source>
        <strain evidence="6 7">CE91-St30</strain>
    </source>
</reference>
<feature type="transmembrane region" description="Helical" evidence="4">
    <location>
        <begin position="7"/>
        <end position="26"/>
    </location>
</feature>
<keyword evidence="7" id="KW-1185">Reference proteome</keyword>
<keyword evidence="4" id="KW-1133">Transmembrane helix</keyword>
<feature type="transmembrane region" description="Helical" evidence="4">
    <location>
        <begin position="264"/>
        <end position="287"/>
    </location>
</feature>
<keyword evidence="4" id="KW-0812">Transmembrane</keyword>
<dbReference type="CDD" id="cd06170">
    <property type="entry name" value="LuxR_C_like"/>
    <property type="match status" value="1"/>
</dbReference>
<accession>A0ABN6ME56</accession>
<dbReference type="PANTHER" id="PTHR44688:SF16">
    <property type="entry name" value="DNA-BINDING TRANSCRIPTIONAL ACTIVATOR DEVR_DOSR"/>
    <property type="match status" value="1"/>
</dbReference>
<dbReference type="PROSITE" id="PS50043">
    <property type="entry name" value="HTH_LUXR_2"/>
    <property type="match status" value="1"/>
</dbReference>
<sequence length="474" mass="51407">MEKNRKLVVEPIYLGFSTVIATLLIYEPALHSFVNFGYFETFIMPFSLTAFASCAIYAIVCITLAQKAPRNVTGKQAIEKVLRFGSTALGAGGFLLLVAFEGTLPLQIASGFFAGISAASVLLAWGETYAGCSMQKSLLHIALSCVIAVLLMNTMGTLPFPITAVLFCLLTAASAILPTFWNERHVTDRPSRETEPSVKASLRPVRRMLGNLAEPLIGIFLFSLVFATLGDHRVYLFYLSFLMGTLLSGLCIIPLLYINSTRPILSLIYQVILPVLGLVLIVVTMIAPDSPQGIVARNGSMLFYAFASMLFIASIIGFTTADEFEPELILGSAVATFAIGGFLGTALVAIVGRNDYVTGVFLALTCIYVIFLAIRPSVLAWMGKEASPFGAPPHDDAGDREATCFALAETYGLTDRETEILGYVVADHTSSYIARTLFISESTVRGHIHHIYQKLGISSREEMIALFKQSAAIR</sequence>
<organism evidence="6 7">
    <name type="scientific">Raoultibacter timonensis</name>
    <dbReference type="NCBI Taxonomy" id="1907662"/>
    <lineage>
        <taxon>Bacteria</taxon>
        <taxon>Bacillati</taxon>
        <taxon>Actinomycetota</taxon>
        <taxon>Coriobacteriia</taxon>
        <taxon>Eggerthellales</taxon>
        <taxon>Eggerthellaceae</taxon>
        <taxon>Raoultibacter</taxon>
    </lineage>
</organism>
<dbReference type="InterPro" id="IPR016032">
    <property type="entry name" value="Sig_transdc_resp-reg_C-effctor"/>
</dbReference>
<keyword evidence="4" id="KW-0472">Membrane</keyword>
<dbReference type="InterPro" id="IPR036388">
    <property type="entry name" value="WH-like_DNA-bd_sf"/>
</dbReference>
<protein>
    <recommendedName>
        <fullName evidence="5">HTH luxR-type domain-containing protein</fullName>
    </recommendedName>
</protein>
<gene>
    <name evidence="6" type="ORF">CE91St30_04000</name>
</gene>
<dbReference type="PRINTS" id="PR00038">
    <property type="entry name" value="HTHLUXR"/>
</dbReference>
<feature type="transmembrane region" description="Helical" evidence="4">
    <location>
        <begin position="81"/>
        <end position="100"/>
    </location>
</feature>
<feature type="transmembrane region" description="Helical" evidence="4">
    <location>
        <begin position="162"/>
        <end position="181"/>
    </location>
</feature>
<dbReference type="PANTHER" id="PTHR44688">
    <property type="entry name" value="DNA-BINDING TRANSCRIPTIONAL ACTIVATOR DEVR_DOSR"/>
    <property type="match status" value="1"/>
</dbReference>
<dbReference type="EMBL" id="AP025564">
    <property type="protein sequence ID" value="BDE95067.1"/>
    <property type="molecule type" value="Genomic_DNA"/>
</dbReference>
<name>A0ABN6ME56_9ACTN</name>
<dbReference type="PROSITE" id="PS00622">
    <property type="entry name" value="HTH_LUXR_1"/>
    <property type="match status" value="1"/>
</dbReference>
<evidence type="ECO:0000259" key="5">
    <source>
        <dbReference type="PROSITE" id="PS50043"/>
    </source>
</evidence>
<feature type="transmembrane region" description="Helical" evidence="4">
    <location>
        <begin position="209"/>
        <end position="229"/>
    </location>
</feature>
<feature type="transmembrane region" description="Helical" evidence="4">
    <location>
        <begin position="302"/>
        <end position="321"/>
    </location>
</feature>
<keyword evidence="2" id="KW-0238">DNA-binding</keyword>
<dbReference type="InterPro" id="IPR000792">
    <property type="entry name" value="Tscrpt_reg_LuxR_C"/>
</dbReference>
<evidence type="ECO:0000313" key="7">
    <source>
        <dbReference type="Proteomes" id="UP001320544"/>
    </source>
</evidence>
<evidence type="ECO:0000256" key="3">
    <source>
        <dbReference type="ARBA" id="ARBA00023163"/>
    </source>
</evidence>
<feature type="transmembrane region" description="Helical" evidence="4">
    <location>
        <begin position="328"/>
        <end position="350"/>
    </location>
</feature>
<evidence type="ECO:0000256" key="1">
    <source>
        <dbReference type="ARBA" id="ARBA00023015"/>
    </source>
</evidence>